<evidence type="ECO:0000256" key="8">
    <source>
        <dbReference type="ARBA" id="ARBA00023136"/>
    </source>
</evidence>
<dbReference type="GO" id="GO:0005886">
    <property type="term" value="C:plasma membrane"/>
    <property type="evidence" value="ECO:0007669"/>
    <property type="project" value="UniProtKB-SubCell"/>
</dbReference>
<dbReference type="GO" id="GO:0015386">
    <property type="term" value="F:potassium:proton antiporter activity"/>
    <property type="evidence" value="ECO:0007669"/>
    <property type="project" value="TreeGrafter"/>
</dbReference>
<evidence type="ECO:0000313" key="13">
    <source>
        <dbReference type="Proteomes" id="UP000198546"/>
    </source>
</evidence>
<feature type="transmembrane region" description="Helical" evidence="10">
    <location>
        <begin position="346"/>
        <end position="364"/>
    </location>
</feature>
<dbReference type="AlphaFoldDB" id="A0A1G7BGP5"/>
<evidence type="ECO:0000256" key="9">
    <source>
        <dbReference type="ARBA" id="ARBA00023201"/>
    </source>
</evidence>
<feature type="transmembrane region" description="Helical" evidence="10">
    <location>
        <begin position="376"/>
        <end position="398"/>
    </location>
</feature>
<keyword evidence="2 10" id="KW-0813">Transport</keyword>
<dbReference type="GO" id="GO:0008270">
    <property type="term" value="F:zinc ion binding"/>
    <property type="evidence" value="ECO:0007669"/>
    <property type="project" value="InterPro"/>
</dbReference>
<dbReference type="PANTHER" id="PTHR10110:SF86">
    <property type="entry name" value="SODIUM_HYDROGEN EXCHANGER 7"/>
    <property type="match status" value="1"/>
</dbReference>
<dbReference type="RefSeq" id="WP_231946328.1">
    <property type="nucleotide sequence ID" value="NZ_LT629688.1"/>
</dbReference>
<feature type="transmembrane region" description="Helical" evidence="10">
    <location>
        <begin position="183"/>
        <end position="206"/>
    </location>
</feature>
<dbReference type="Pfam" id="PF02148">
    <property type="entry name" value="zf-UBP"/>
    <property type="match status" value="1"/>
</dbReference>
<dbReference type="Pfam" id="PF00999">
    <property type="entry name" value="Na_H_Exchanger"/>
    <property type="match status" value="1"/>
</dbReference>
<dbReference type="PROSITE" id="PS50271">
    <property type="entry name" value="ZF_UBP"/>
    <property type="match status" value="1"/>
</dbReference>
<comment type="subcellular location">
    <subcellularLocation>
        <location evidence="1 10">Cell membrane</location>
        <topology evidence="1 10">Multi-pass membrane protein</topology>
    </subcellularLocation>
</comment>
<dbReference type="GO" id="GO:0051453">
    <property type="term" value="P:regulation of intracellular pH"/>
    <property type="evidence" value="ECO:0007669"/>
    <property type="project" value="TreeGrafter"/>
</dbReference>
<dbReference type="InterPro" id="IPR018422">
    <property type="entry name" value="Cation/H_exchanger_CPA1"/>
</dbReference>
<dbReference type="EMBL" id="LT629688">
    <property type="protein sequence ID" value="SDE25920.1"/>
    <property type="molecule type" value="Genomic_DNA"/>
</dbReference>
<evidence type="ECO:0000256" key="7">
    <source>
        <dbReference type="ARBA" id="ARBA00023065"/>
    </source>
</evidence>
<gene>
    <name evidence="12" type="ORF">SAMN04489747_2945</name>
</gene>
<sequence length="639" mass="68376">MDLHEHELELLLLGLALTVIVVASLSRRFGLPSPLVLTVVGLAASFLPFTPDEPFHPDLILLGLLPPLLYAAAVQVSLIDFKRETRAILALAVGLVVFTTLTVGLTTWWLLGVPLAAALALGSTVAPPDAVAATAVGRRIGLPRRLVTMLEGESLVNDATAIVLLGSSSAAIVGIVTPGEVGVGFLLSVLVGGLVGVLVATVLGQLHRRLGDPRASTALSLVTPWLAFLPAEMLHGSGVLAVVLAGLVLAHRSHVQQTATARLSQRINWATLQYFLENAVFLMAGLQLAPTLTAVREAEVPLSQTLLLCAAVLLVTVLSRPLWVLITSPFINTPGRDGERMRRGELVVMSWAGMRGVVTLAAALSLPAETPQREVLVLAAMSVVAITLVGQGATLPWIARRMGVRAPDARADSLVAAEVAATASRAGLAELERRSAEEGAGYDETAVAELRQRSEQRINMLWESVRAGREADREMPGESYRRLRLEMLEVERAEVLRIRDSRTAESEVLQEVLNALDQEEANLQVATARFDRATEGASLREDEGDEVLHASLNEDCSHLLAAAEQPDPRPSGPTCSECLAEGTNPVHLRICLGCGHVGCCDSSAGRHSTRHAHETGHPVIRSFESGESWRWCFVHEQMG</sequence>
<feature type="transmembrane region" description="Helical" evidence="10">
    <location>
        <begin position="159"/>
        <end position="176"/>
    </location>
</feature>
<dbReference type="SUPFAM" id="SSF57850">
    <property type="entry name" value="RING/U-box"/>
    <property type="match status" value="1"/>
</dbReference>
<evidence type="ECO:0000256" key="5">
    <source>
        <dbReference type="ARBA" id="ARBA00022989"/>
    </source>
</evidence>
<feature type="transmembrane region" description="Helical" evidence="10">
    <location>
        <begin position="6"/>
        <end position="22"/>
    </location>
</feature>
<feature type="domain" description="UBP-type" evidence="11">
    <location>
        <begin position="554"/>
        <end position="639"/>
    </location>
</feature>
<dbReference type="InterPro" id="IPR001607">
    <property type="entry name" value="Znf_UBP"/>
</dbReference>
<evidence type="ECO:0000313" key="12">
    <source>
        <dbReference type="EMBL" id="SDE25920.1"/>
    </source>
</evidence>
<keyword evidence="4 10" id="KW-0812">Transmembrane</keyword>
<evidence type="ECO:0000259" key="11">
    <source>
        <dbReference type="PROSITE" id="PS50271"/>
    </source>
</evidence>
<proteinExistence type="inferred from homology"/>
<dbReference type="GO" id="GO:0015385">
    <property type="term" value="F:sodium:proton antiporter activity"/>
    <property type="evidence" value="ECO:0007669"/>
    <property type="project" value="InterPro"/>
</dbReference>
<dbReference type="Gene3D" id="3.30.40.10">
    <property type="entry name" value="Zinc/RING finger domain, C3HC4 (zinc finger)"/>
    <property type="match status" value="1"/>
</dbReference>
<evidence type="ECO:0000256" key="2">
    <source>
        <dbReference type="ARBA" id="ARBA00022448"/>
    </source>
</evidence>
<comment type="function">
    <text evidence="10">Na(+)/H(+) antiporter that extrudes sodium in exchange for external protons.</text>
</comment>
<keyword evidence="3 10" id="KW-1003">Cell membrane</keyword>
<keyword evidence="6 10" id="KW-0915">Sodium</keyword>
<keyword evidence="8 10" id="KW-0472">Membrane</keyword>
<dbReference type="STRING" id="675864.SAMN04489747_2945"/>
<evidence type="ECO:0000256" key="10">
    <source>
        <dbReference type="RuleBase" id="RU366002"/>
    </source>
</evidence>
<accession>A0A1G7BGP5</accession>
<dbReference type="InterPro" id="IPR004705">
    <property type="entry name" value="Cation/H_exchanger_CPA1_bac"/>
</dbReference>
<feature type="transmembrane region" description="Helical" evidence="10">
    <location>
        <begin position="305"/>
        <end position="326"/>
    </location>
</feature>
<dbReference type="Gene3D" id="6.10.140.1330">
    <property type="match status" value="1"/>
</dbReference>
<organism evidence="12 13">
    <name type="scientific">Auraticoccus monumenti</name>
    <dbReference type="NCBI Taxonomy" id="675864"/>
    <lineage>
        <taxon>Bacteria</taxon>
        <taxon>Bacillati</taxon>
        <taxon>Actinomycetota</taxon>
        <taxon>Actinomycetes</taxon>
        <taxon>Propionibacteriales</taxon>
        <taxon>Propionibacteriaceae</taxon>
        <taxon>Auraticoccus</taxon>
    </lineage>
</organism>
<feature type="transmembrane region" description="Helical" evidence="10">
    <location>
        <begin position="88"/>
        <end position="111"/>
    </location>
</feature>
<feature type="transmembrane region" description="Helical" evidence="10">
    <location>
        <begin position="29"/>
        <end position="47"/>
    </location>
</feature>
<keyword evidence="9 10" id="KW-0739">Sodium transport</keyword>
<keyword evidence="7 10" id="KW-0406">Ion transport</keyword>
<keyword evidence="5 10" id="KW-1133">Transmembrane helix</keyword>
<dbReference type="Proteomes" id="UP000198546">
    <property type="component" value="Chromosome i"/>
</dbReference>
<dbReference type="GO" id="GO:0098719">
    <property type="term" value="P:sodium ion import across plasma membrane"/>
    <property type="evidence" value="ECO:0007669"/>
    <property type="project" value="TreeGrafter"/>
</dbReference>
<comment type="similarity">
    <text evidence="10">Belongs to the monovalent cation:proton antiporter 1 (CPA1) transporter (TC 2.A.36) family.</text>
</comment>
<keyword evidence="13" id="KW-1185">Reference proteome</keyword>
<reference evidence="12 13" key="1">
    <citation type="submission" date="2016-10" db="EMBL/GenBank/DDBJ databases">
        <authorList>
            <person name="de Groot N.N."/>
        </authorList>
    </citation>
    <scope>NUCLEOTIDE SEQUENCE [LARGE SCALE GENOMIC DNA]</scope>
    <source>
        <strain evidence="12 13">MON 2.2</strain>
    </source>
</reference>
<feature type="transmembrane region" description="Helical" evidence="10">
    <location>
        <begin position="226"/>
        <end position="250"/>
    </location>
</feature>
<evidence type="ECO:0000256" key="4">
    <source>
        <dbReference type="ARBA" id="ARBA00022692"/>
    </source>
</evidence>
<protein>
    <submittedName>
        <fullName evidence="12">Sodium/proton antiporter, CPA1 family</fullName>
    </submittedName>
</protein>
<dbReference type="InterPro" id="IPR006153">
    <property type="entry name" value="Cation/H_exchanger_TM"/>
</dbReference>
<keyword evidence="10" id="KW-0050">Antiport</keyword>
<dbReference type="PANTHER" id="PTHR10110">
    <property type="entry name" value="SODIUM/HYDROGEN EXCHANGER"/>
    <property type="match status" value="1"/>
</dbReference>
<name>A0A1G7BGP5_9ACTN</name>
<evidence type="ECO:0000256" key="3">
    <source>
        <dbReference type="ARBA" id="ARBA00022475"/>
    </source>
</evidence>
<evidence type="ECO:0000256" key="6">
    <source>
        <dbReference type="ARBA" id="ARBA00023053"/>
    </source>
</evidence>
<feature type="transmembrane region" description="Helical" evidence="10">
    <location>
        <begin position="271"/>
        <end position="293"/>
    </location>
</feature>
<feature type="transmembrane region" description="Helical" evidence="10">
    <location>
        <begin position="59"/>
        <end position="81"/>
    </location>
</feature>
<dbReference type="NCBIfam" id="TIGR00831">
    <property type="entry name" value="a_cpa1"/>
    <property type="match status" value="1"/>
</dbReference>
<dbReference type="InterPro" id="IPR013083">
    <property type="entry name" value="Znf_RING/FYVE/PHD"/>
</dbReference>
<evidence type="ECO:0000256" key="1">
    <source>
        <dbReference type="ARBA" id="ARBA00004651"/>
    </source>
</evidence>